<dbReference type="eggNOG" id="ENOG502TM24">
    <property type="taxonomic scope" value="Eukaryota"/>
</dbReference>
<evidence type="ECO:0000313" key="9">
    <source>
        <dbReference type="Proteomes" id="UP000007648"/>
    </source>
</evidence>
<dbReference type="AlphaFoldDB" id="G3W2A3"/>
<dbReference type="GeneTree" id="ENSGT00940000172631"/>
<evidence type="ECO:0000256" key="1">
    <source>
        <dbReference type="ARBA" id="ARBA00004613"/>
    </source>
</evidence>
<dbReference type="Proteomes" id="UP000007648">
    <property type="component" value="Unassembled WGS sequence"/>
</dbReference>
<feature type="chain" id="PRO_5005132037" description="Beta-defensin" evidence="6">
    <location>
        <begin position="20"/>
        <end position="63"/>
    </location>
</feature>
<name>G3W2A3_SARHA</name>
<dbReference type="Gene3D" id="3.10.360.10">
    <property type="entry name" value="Antimicrobial Peptide, Beta-defensin 2, Chain A"/>
    <property type="match status" value="1"/>
</dbReference>
<keyword evidence="6" id="KW-0044">Antibiotic</keyword>
<dbReference type="GO" id="GO:0045087">
    <property type="term" value="P:innate immune response"/>
    <property type="evidence" value="ECO:0007669"/>
    <property type="project" value="InterPro"/>
</dbReference>
<evidence type="ECO:0000256" key="2">
    <source>
        <dbReference type="ARBA" id="ARBA00007371"/>
    </source>
</evidence>
<evidence type="ECO:0000256" key="5">
    <source>
        <dbReference type="ARBA" id="ARBA00023157"/>
    </source>
</evidence>
<evidence type="ECO:0000313" key="8">
    <source>
        <dbReference type="Ensembl" id="ENSSHAP00000009558.1"/>
    </source>
</evidence>
<evidence type="ECO:0000256" key="6">
    <source>
        <dbReference type="RuleBase" id="RU231113"/>
    </source>
</evidence>
<sequence length="63" mass="7310">MKIISIFFGILFFLNQVLIDSKFIFRPKCEKNGVCRDECKSSEMLIAYCKNSQECCVLGHPWS</sequence>
<dbReference type="Ensembl" id="ENSSHAT00000009641.2">
    <property type="protein sequence ID" value="ENSSHAP00000009558.1"/>
    <property type="gene ID" value="ENSSHAG00000008269.2"/>
</dbReference>
<evidence type="ECO:0000256" key="4">
    <source>
        <dbReference type="ARBA" id="ARBA00022729"/>
    </source>
</evidence>
<comment type="subcellular location">
    <subcellularLocation>
        <location evidence="1 6">Secreted</location>
    </subcellularLocation>
</comment>
<evidence type="ECO:0000259" key="7">
    <source>
        <dbReference type="Pfam" id="PF13841"/>
    </source>
</evidence>
<keyword evidence="9" id="KW-1185">Reference proteome</keyword>
<proteinExistence type="inferred from homology"/>
<dbReference type="HOGENOM" id="CLU_2830492_0_0_1"/>
<dbReference type="Pfam" id="PF13841">
    <property type="entry name" value="Defensin_beta_2"/>
    <property type="match status" value="1"/>
</dbReference>
<dbReference type="GO" id="GO:0005576">
    <property type="term" value="C:extracellular region"/>
    <property type="evidence" value="ECO:0007669"/>
    <property type="project" value="UniProtKB-SubCell"/>
</dbReference>
<feature type="domain" description="Beta-defensin" evidence="7">
    <location>
        <begin position="28"/>
        <end position="56"/>
    </location>
</feature>
<reference evidence="8" key="3">
    <citation type="submission" date="2025-09" db="UniProtKB">
        <authorList>
            <consortium name="Ensembl"/>
        </authorList>
    </citation>
    <scope>IDENTIFICATION</scope>
</reference>
<dbReference type="InterPro" id="IPR025933">
    <property type="entry name" value="Beta_defensin_dom"/>
</dbReference>
<keyword evidence="6" id="KW-0929">Antimicrobial</keyword>
<reference evidence="8 9" key="1">
    <citation type="journal article" date="2011" name="Proc. Natl. Acad. Sci. U.S.A.">
        <title>Genetic diversity and population structure of the endangered marsupial Sarcophilus harrisii (Tasmanian devil).</title>
        <authorList>
            <person name="Miller W."/>
            <person name="Hayes V.M."/>
            <person name="Ratan A."/>
            <person name="Petersen D.C."/>
            <person name="Wittekindt N.E."/>
            <person name="Miller J."/>
            <person name="Walenz B."/>
            <person name="Knight J."/>
            <person name="Qi J."/>
            <person name="Zhao F."/>
            <person name="Wang Q."/>
            <person name="Bedoya-Reina O.C."/>
            <person name="Katiyar N."/>
            <person name="Tomsho L.P."/>
            <person name="Kasson L.M."/>
            <person name="Hardie R.A."/>
            <person name="Woodbridge P."/>
            <person name="Tindall E.A."/>
            <person name="Bertelsen M.F."/>
            <person name="Dixon D."/>
            <person name="Pyecroft S."/>
            <person name="Helgen K.M."/>
            <person name="Lesk A.M."/>
            <person name="Pringle T.H."/>
            <person name="Patterson N."/>
            <person name="Zhang Y."/>
            <person name="Kreiss A."/>
            <person name="Woods G.M."/>
            <person name="Jones M.E."/>
            <person name="Schuster S.C."/>
        </authorList>
    </citation>
    <scope>NUCLEOTIDE SEQUENCE [LARGE SCALE GENOMIC DNA]</scope>
</reference>
<keyword evidence="5" id="KW-1015">Disulfide bond</keyword>
<dbReference type="InParanoid" id="G3W2A3"/>
<feature type="signal peptide" evidence="6">
    <location>
        <begin position="1"/>
        <end position="19"/>
    </location>
</feature>
<organism evidence="8 9">
    <name type="scientific">Sarcophilus harrisii</name>
    <name type="common">Tasmanian devil</name>
    <name type="synonym">Sarcophilus laniarius</name>
    <dbReference type="NCBI Taxonomy" id="9305"/>
    <lineage>
        <taxon>Eukaryota</taxon>
        <taxon>Metazoa</taxon>
        <taxon>Chordata</taxon>
        <taxon>Craniata</taxon>
        <taxon>Vertebrata</taxon>
        <taxon>Euteleostomi</taxon>
        <taxon>Mammalia</taxon>
        <taxon>Metatheria</taxon>
        <taxon>Dasyuromorphia</taxon>
        <taxon>Dasyuridae</taxon>
        <taxon>Sarcophilus</taxon>
    </lineage>
</organism>
<keyword evidence="3 6" id="KW-0964">Secreted</keyword>
<evidence type="ECO:0000256" key="3">
    <source>
        <dbReference type="ARBA" id="ARBA00022525"/>
    </source>
</evidence>
<accession>G3W2A3</accession>
<comment type="similarity">
    <text evidence="2 6">Belongs to the beta-defensin family.</text>
</comment>
<keyword evidence="6" id="KW-0211">Defensin</keyword>
<protein>
    <recommendedName>
        <fullName evidence="6">Beta-defensin</fullName>
    </recommendedName>
</protein>
<comment type="function">
    <text evidence="6">Has antibacterial activity.</text>
</comment>
<keyword evidence="4 6" id="KW-0732">Signal</keyword>
<reference evidence="8" key="2">
    <citation type="submission" date="2025-08" db="UniProtKB">
        <authorList>
            <consortium name="Ensembl"/>
        </authorList>
    </citation>
    <scope>IDENTIFICATION</scope>
</reference>
<dbReference type="GO" id="GO:0042742">
    <property type="term" value="P:defense response to bacterium"/>
    <property type="evidence" value="ECO:0007669"/>
    <property type="project" value="UniProtKB-UniRule"/>
</dbReference>